<protein>
    <recommendedName>
        <fullName evidence="3">DEP domain-containing protein</fullName>
    </recommendedName>
</protein>
<feature type="non-terminal residue" evidence="4">
    <location>
        <position position="1"/>
    </location>
</feature>
<dbReference type="Pfam" id="PF00400">
    <property type="entry name" value="WD40"/>
    <property type="match status" value="1"/>
</dbReference>
<keyword evidence="5" id="KW-1185">Reference proteome</keyword>
<dbReference type="SMART" id="SM00049">
    <property type="entry name" value="DEP"/>
    <property type="match status" value="1"/>
</dbReference>
<dbReference type="AlphaFoldDB" id="A0ABD3NVD0"/>
<organism evidence="4 5">
    <name type="scientific">Cyclotella cryptica</name>
    <dbReference type="NCBI Taxonomy" id="29204"/>
    <lineage>
        <taxon>Eukaryota</taxon>
        <taxon>Sar</taxon>
        <taxon>Stramenopiles</taxon>
        <taxon>Ochrophyta</taxon>
        <taxon>Bacillariophyta</taxon>
        <taxon>Coscinodiscophyceae</taxon>
        <taxon>Thalassiosirophycidae</taxon>
        <taxon>Stephanodiscales</taxon>
        <taxon>Stephanodiscaceae</taxon>
        <taxon>Cyclotella</taxon>
    </lineage>
</organism>
<dbReference type="InterPro" id="IPR036388">
    <property type="entry name" value="WH-like_DNA-bd_sf"/>
</dbReference>
<dbReference type="EMBL" id="JABMIG020000378">
    <property type="protein sequence ID" value="KAL3779719.1"/>
    <property type="molecule type" value="Genomic_DNA"/>
</dbReference>
<dbReference type="Gene3D" id="2.130.10.10">
    <property type="entry name" value="YVTN repeat-like/Quinoprotein amine dehydrogenase"/>
    <property type="match status" value="2"/>
</dbReference>
<dbReference type="PANTHER" id="PTHR44156">
    <property type="entry name" value="SUPERNUMERARY LIMBS, ISOFORM B-RELATED"/>
    <property type="match status" value="1"/>
</dbReference>
<dbReference type="Proteomes" id="UP001516023">
    <property type="component" value="Unassembled WGS sequence"/>
</dbReference>
<dbReference type="PROSITE" id="PS50186">
    <property type="entry name" value="DEP"/>
    <property type="match status" value="1"/>
</dbReference>
<feature type="region of interest" description="Disordered" evidence="2">
    <location>
        <begin position="1"/>
        <end position="99"/>
    </location>
</feature>
<keyword evidence="1" id="KW-0853">WD repeat</keyword>
<evidence type="ECO:0000256" key="2">
    <source>
        <dbReference type="SAM" id="MobiDB-lite"/>
    </source>
</evidence>
<dbReference type="PROSITE" id="PS50294">
    <property type="entry name" value="WD_REPEATS_REGION"/>
    <property type="match status" value="1"/>
</dbReference>
<gene>
    <name evidence="4" type="ORF">HJC23_003580</name>
</gene>
<dbReference type="InterPro" id="IPR053299">
    <property type="entry name" value="ASTRA_WD_repeat"/>
</dbReference>
<evidence type="ECO:0000256" key="1">
    <source>
        <dbReference type="PROSITE-ProRule" id="PRU00221"/>
    </source>
</evidence>
<dbReference type="Pfam" id="PF00610">
    <property type="entry name" value="DEP"/>
    <property type="match status" value="1"/>
</dbReference>
<feature type="domain" description="DEP" evidence="3">
    <location>
        <begin position="660"/>
        <end position="736"/>
    </location>
</feature>
<accession>A0ABD3NVD0</accession>
<feature type="compositionally biased region" description="Basic and acidic residues" evidence="2">
    <location>
        <begin position="1"/>
        <end position="10"/>
    </location>
</feature>
<reference evidence="4 5" key="1">
    <citation type="journal article" date="2020" name="G3 (Bethesda)">
        <title>Improved Reference Genome for Cyclotella cryptica CCMP332, a Model for Cell Wall Morphogenesis, Salinity Adaptation, and Lipid Production in Diatoms (Bacillariophyta).</title>
        <authorList>
            <person name="Roberts W.R."/>
            <person name="Downey K.M."/>
            <person name="Ruck E.C."/>
            <person name="Traller J.C."/>
            <person name="Alverson A.J."/>
        </authorList>
    </citation>
    <scope>NUCLEOTIDE SEQUENCE [LARGE SCALE GENOMIC DNA]</scope>
    <source>
        <strain evidence="4 5">CCMP332</strain>
    </source>
</reference>
<evidence type="ECO:0000313" key="5">
    <source>
        <dbReference type="Proteomes" id="UP001516023"/>
    </source>
</evidence>
<dbReference type="InterPro" id="IPR036390">
    <property type="entry name" value="WH_DNA-bd_sf"/>
</dbReference>
<dbReference type="GO" id="GO:0005829">
    <property type="term" value="C:cytosol"/>
    <property type="evidence" value="ECO:0007669"/>
    <property type="project" value="UniProtKB-ARBA"/>
</dbReference>
<comment type="caution">
    <text evidence="4">The sequence shown here is derived from an EMBL/GenBank/DDBJ whole genome shotgun (WGS) entry which is preliminary data.</text>
</comment>
<dbReference type="InterPro" id="IPR015943">
    <property type="entry name" value="WD40/YVTN_repeat-like_dom_sf"/>
</dbReference>
<feature type="compositionally biased region" description="Basic and acidic residues" evidence="2">
    <location>
        <begin position="86"/>
        <end position="99"/>
    </location>
</feature>
<name>A0ABD3NVD0_9STRA</name>
<feature type="region of interest" description="Disordered" evidence="2">
    <location>
        <begin position="176"/>
        <end position="205"/>
    </location>
</feature>
<evidence type="ECO:0000313" key="4">
    <source>
        <dbReference type="EMBL" id="KAL3779719.1"/>
    </source>
</evidence>
<dbReference type="Gene3D" id="1.10.10.10">
    <property type="entry name" value="Winged helix-like DNA-binding domain superfamily/Winged helix DNA-binding domain"/>
    <property type="match status" value="1"/>
</dbReference>
<sequence>STTPPLHDDGEWFGSLPREKSCRKTRRKSALKMPVLPEESETPDDADRLDERSTSDNTSLTSKLSRDVSADSGSNMSESEPAFFRSHSESKPSKVNESYRRLSDGVDLLDSQLIRSPYAKLTFVNGQFLDLMTVEGKEMAAAARAAASGLNSTTGGVRRNEICGIEASIYAAHEPGSDASNASNGSEASAKTTTTIESNSTEFSKDSTRSKASVTSIVSLGEGYFLTASKYDRVIKMWRATDKSVAPIGSTARSHIGFVRDFVGHSTGVTCLAKVDTKGRFLSASKDCSVILWDSRYNCDNDGELDEENRTILARFEKMDQRALKSIALTEEGSYVRPTDNIDFAMMKAAARKTIIAGSAGLQQAAREKHIIGCTCEFASITGHHKSVKIWSIQHSEDQSGIEAERNCAEITMDQELKSEIVVHSLTAALGKGIILTGDRMGNIMLWRGGRGILGQTRTWTCERIFSSKKKTDLCAVNDCMNFTVTSIAFLSDELFICGYRSGVLRLWKGDSDKDMVSINGAHNDEIVDIQLGCFEKKHENKCVSFSSASADGKVLSFSITMGKNDKGMPLCYNVVSHGIACRYLANRNSVSVEALECVDVPNTTSWNYRKAMISACSGGNINILKTQVAPGPQTQDALVLYRKRIEEEALTLHAIVPGMLNTVEVRDRKKNVFTYKQCFLGRDAVSYLVDNGHALRRKDALELGRILASHFSLFRHVPSKAKLLEDDESFYQFSRDWIETRTGARKSKSVRM</sequence>
<dbReference type="PROSITE" id="PS50082">
    <property type="entry name" value="WD_REPEATS_2"/>
    <property type="match status" value="1"/>
</dbReference>
<dbReference type="InterPro" id="IPR000591">
    <property type="entry name" value="DEP_dom"/>
</dbReference>
<dbReference type="InterPro" id="IPR001680">
    <property type="entry name" value="WD40_rpt"/>
</dbReference>
<dbReference type="InterPro" id="IPR036322">
    <property type="entry name" value="WD40_repeat_dom_sf"/>
</dbReference>
<dbReference type="SMART" id="SM00320">
    <property type="entry name" value="WD40"/>
    <property type="match status" value="3"/>
</dbReference>
<feature type="compositionally biased region" description="Low complexity" evidence="2">
    <location>
        <begin position="177"/>
        <end position="190"/>
    </location>
</feature>
<proteinExistence type="predicted"/>
<feature type="compositionally biased region" description="Polar residues" evidence="2">
    <location>
        <begin position="191"/>
        <end position="202"/>
    </location>
</feature>
<dbReference type="SUPFAM" id="SSF46785">
    <property type="entry name" value="Winged helix' DNA-binding domain"/>
    <property type="match status" value="1"/>
</dbReference>
<feature type="repeat" description="WD" evidence="1">
    <location>
        <begin position="262"/>
        <end position="294"/>
    </location>
</feature>
<dbReference type="CDD" id="cd04371">
    <property type="entry name" value="DEP"/>
    <property type="match status" value="1"/>
</dbReference>
<evidence type="ECO:0000259" key="3">
    <source>
        <dbReference type="PROSITE" id="PS50186"/>
    </source>
</evidence>
<dbReference type="SUPFAM" id="SSF50978">
    <property type="entry name" value="WD40 repeat-like"/>
    <property type="match status" value="1"/>
</dbReference>
<feature type="compositionally biased region" description="Basic and acidic residues" evidence="2">
    <location>
        <begin position="45"/>
        <end position="54"/>
    </location>
</feature>